<dbReference type="Proteomes" id="UP000187209">
    <property type="component" value="Unassembled WGS sequence"/>
</dbReference>
<accession>A0A1R2CKE6</accession>
<comment type="caution">
    <text evidence="1">The sequence shown here is derived from an EMBL/GenBank/DDBJ whole genome shotgun (WGS) entry which is preliminary data.</text>
</comment>
<gene>
    <name evidence="1" type="ORF">SteCoe_8299</name>
</gene>
<evidence type="ECO:0000313" key="1">
    <source>
        <dbReference type="EMBL" id="OMJ89503.1"/>
    </source>
</evidence>
<protein>
    <submittedName>
        <fullName evidence="1">Uncharacterized protein</fullName>
    </submittedName>
</protein>
<dbReference type="OrthoDB" id="313559at2759"/>
<proteinExistence type="predicted"/>
<dbReference type="AlphaFoldDB" id="A0A1R2CKE6"/>
<reference evidence="1 2" key="1">
    <citation type="submission" date="2016-11" db="EMBL/GenBank/DDBJ databases">
        <title>The macronuclear genome of Stentor coeruleus: a giant cell with tiny introns.</title>
        <authorList>
            <person name="Slabodnick M."/>
            <person name="Ruby J.G."/>
            <person name="Reiff S.B."/>
            <person name="Swart E.C."/>
            <person name="Gosai S."/>
            <person name="Prabakaran S."/>
            <person name="Witkowska E."/>
            <person name="Larue G.E."/>
            <person name="Fisher S."/>
            <person name="Freeman R.M."/>
            <person name="Gunawardena J."/>
            <person name="Chu W."/>
            <person name="Stover N.A."/>
            <person name="Gregory B.D."/>
            <person name="Nowacki M."/>
            <person name="Derisi J."/>
            <person name="Roy S.W."/>
            <person name="Marshall W.F."/>
            <person name="Sood P."/>
        </authorList>
    </citation>
    <scope>NUCLEOTIDE SEQUENCE [LARGE SCALE GENOMIC DNA]</scope>
    <source>
        <strain evidence="1">WM001</strain>
    </source>
</reference>
<name>A0A1R2CKE6_9CILI</name>
<dbReference type="EMBL" id="MPUH01000124">
    <property type="protein sequence ID" value="OMJ89503.1"/>
    <property type="molecule type" value="Genomic_DNA"/>
</dbReference>
<organism evidence="1 2">
    <name type="scientific">Stentor coeruleus</name>
    <dbReference type="NCBI Taxonomy" id="5963"/>
    <lineage>
        <taxon>Eukaryota</taxon>
        <taxon>Sar</taxon>
        <taxon>Alveolata</taxon>
        <taxon>Ciliophora</taxon>
        <taxon>Postciliodesmatophora</taxon>
        <taxon>Heterotrichea</taxon>
        <taxon>Heterotrichida</taxon>
        <taxon>Stentoridae</taxon>
        <taxon>Stentor</taxon>
    </lineage>
</organism>
<evidence type="ECO:0000313" key="2">
    <source>
        <dbReference type="Proteomes" id="UP000187209"/>
    </source>
</evidence>
<keyword evidence="2" id="KW-1185">Reference proteome</keyword>
<sequence>MEPIFYQASLNLPENFAQNLLELEMQVDKNCKLEDIRSLVDLYSSAIEYYESIKNSKFQAYHKRLHNLLLREDVQNVLNSTVKTPQRKPLTNINVNSLLTADSQILSSTNVAEESSIHALTNIKSQESTLEKKIKARKSLKNSASSIKSDEDRTADFDSYENALIELMSKFLTEKISKVQKIKETYEKQIDEIKEMGKSPILIEIIKQMRVSMQIEIDEVNKIIEEKKTQEIAKVRSQAGFGNL</sequence>